<dbReference type="EMBL" id="CP025958">
    <property type="protein sequence ID" value="AWM37912.1"/>
    <property type="molecule type" value="Genomic_DNA"/>
</dbReference>
<dbReference type="OrthoDB" id="9786134at2"/>
<dbReference type="PANTHER" id="PTHR30212:SF2">
    <property type="entry name" value="PROTEIN YIIM"/>
    <property type="match status" value="1"/>
</dbReference>
<name>A0A2Z3H0Q9_9BACT</name>
<dbReference type="AlphaFoldDB" id="A0A2Z3H0Q9"/>
<dbReference type="Proteomes" id="UP000245802">
    <property type="component" value="Chromosome"/>
</dbReference>
<dbReference type="SUPFAM" id="SSF50800">
    <property type="entry name" value="PK beta-barrel domain-like"/>
    <property type="match status" value="1"/>
</dbReference>
<dbReference type="RefSeq" id="WP_010048958.1">
    <property type="nucleotide sequence ID" value="NZ_CP025958.1"/>
</dbReference>
<dbReference type="Gene3D" id="2.40.33.20">
    <property type="entry name" value="PK beta-barrel domain-like"/>
    <property type="match status" value="1"/>
</dbReference>
<dbReference type="Pfam" id="PF03475">
    <property type="entry name" value="YiiM_3-alpha"/>
    <property type="match status" value="1"/>
</dbReference>
<sequence>MKVVALSVGGPREIEWNGDTVRTSIFKTPTERRLRVSALNIEGDEQSDLSVHGGTEKAVYAYPSEHYPLWQKDLSGADLSEAAFGENLTTEGLTEEVRIGDRFRIGTAEFVVTQPRMPCFKLGIKFGRQDVLRRMLRTGRTGFYFSVAVEGEIGAGDTIELVQESQDELTVSDVVRLFTVEAKNQTLLRRVMRSPVLPQNWKDYFGERLE</sequence>
<proteinExistence type="predicted"/>
<evidence type="ECO:0000313" key="2">
    <source>
        <dbReference type="EMBL" id="AWM37912.1"/>
    </source>
</evidence>
<dbReference type="InterPro" id="IPR005163">
    <property type="entry name" value="Tri_helical_YiiM-like"/>
</dbReference>
<gene>
    <name evidence="2" type="ORF">C1280_13550</name>
</gene>
<dbReference type="InterPro" id="IPR052353">
    <property type="entry name" value="Benzoxazolinone_Detox_Enz"/>
</dbReference>
<dbReference type="PANTHER" id="PTHR30212">
    <property type="entry name" value="PROTEIN YIIM"/>
    <property type="match status" value="1"/>
</dbReference>
<protein>
    <submittedName>
        <fullName evidence="2">MOSC domain-containing protein</fullName>
    </submittedName>
</protein>
<feature type="domain" description="MOSC" evidence="1">
    <location>
        <begin position="28"/>
        <end position="162"/>
    </location>
</feature>
<accession>A0A2Z3H0Q9</accession>
<evidence type="ECO:0000313" key="3">
    <source>
        <dbReference type="Proteomes" id="UP000245802"/>
    </source>
</evidence>
<dbReference type="InterPro" id="IPR005302">
    <property type="entry name" value="MoCF_Sase_C"/>
</dbReference>
<keyword evidence="3" id="KW-1185">Reference proteome</keyword>
<organism evidence="2 3">
    <name type="scientific">Gemmata obscuriglobus</name>
    <dbReference type="NCBI Taxonomy" id="114"/>
    <lineage>
        <taxon>Bacteria</taxon>
        <taxon>Pseudomonadati</taxon>
        <taxon>Planctomycetota</taxon>
        <taxon>Planctomycetia</taxon>
        <taxon>Gemmatales</taxon>
        <taxon>Gemmataceae</taxon>
        <taxon>Gemmata</taxon>
    </lineage>
</organism>
<reference evidence="2 3" key="1">
    <citation type="submission" date="2018-01" db="EMBL/GenBank/DDBJ databases">
        <title>G. obscuriglobus.</title>
        <authorList>
            <person name="Franke J."/>
            <person name="Blomberg W."/>
            <person name="Selmecki A."/>
        </authorList>
    </citation>
    <scope>NUCLEOTIDE SEQUENCE [LARGE SCALE GENOMIC DNA]</scope>
    <source>
        <strain evidence="2 3">DSM 5831</strain>
    </source>
</reference>
<dbReference type="GO" id="GO:0003824">
    <property type="term" value="F:catalytic activity"/>
    <property type="evidence" value="ECO:0007669"/>
    <property type="project" value="InterPro"/>
</dbReference>
<dbReference type="InterPro" id="IPR011037">
    <property type="entry name" value="Pyrv_Knase-like_insert_dom_sf"/>
</dbReference>
<dbReference type="GO" id="GO:0030170">
    <property type="term" value="F:pyridoxal phosphate binding"/>
    <property type="evidence" value="ECO:0007669"/>
    <property type="project" value="InterPro"/>
</dbReference>
<dbReference type="PROSITE" id="PS51340">
    <property type="entry name" value="MOSC"/>
    <property type="match status" value="1"/>
</dbReference>
<dbReference type="KEGG" id="gog:C1280_13550"/>
<dbReference type="Pfam" id="PF03473">
    <property type="entry name" value="MOSC"/>
    <property type="match status" value="1"/>
</dbReference>
<dbReference type="GO" id="GO:0030151">
    <property type="term" value="F:molybdenum ion binding"/>
    <property type="evidence" value="ECO:0007669"/>
    <property type="project" value="InterPro"/>
</dbReference>
<evidence type="ECO:0000259" key="1">
    <source>
        <dbReference type="PROSITE" id="PS51340"/>
    </source>
</evidence>